<evidence type="ECO:0000256" key="1">
    <source>
        <dbReference type="SAM" id="SignalP"/>
    </source>
</evidence>
<evidence type="ECO:0008006" key="4">
    <source>
        <dbReference type="Google" id="ProtNLM"/>
    </source>
</evidence>
<proteinExistence type="predicted"/>
<evidence type="ECO:0000313" key="2">
    <source>
        <dbReference type="EMBL" id="AOG61094.1"/>
    </source>
</evidence>
<dbReference type="Proteomes" id="UP000094378">
    <property type="component" value="Chromosome"/>
</dbReference>
<gene>
    <name evidence="2" type="ORF">SHELI_v1c11470</name>
</gene>
<dbReference type="RefSeq" id="WP_069117550.1">
    <property type="nucleotide sequence ID" value="NZ_CP017015.1"/>
</dbReference>
<accession>A0A1B3SMD5</accession>
<name>A0A1B3SMD5_9MOLU</name>
<dbReference type="KEGG" id="shj:SHELI_v1c11470"/>
<sequence length="793" mass="88546">MKKLIYFLASLTFTSQSLFSVISCSCSTTKNEDEVEQNGLYDPKAPDFSIDPSLTDMQNQMKTGAEMISRMIIASRHENLNFNVNEILSSYLSPYSSEMNMPTSYTYNGRNVNLSELISRYKNLLAPQIEKINLGNFAGVYSSYVMGMYDDGFYQKFVDKGYFEDGFNENGDTGFNKYLFNSYDFNEVGLLMGLDKNLNLSDDENRRNLAWGIQDNGALSNYLLEKGFDGGYPGGSNGTSTPYIPAPRDGSIGGTNGAGYLFYNSVLASGKSKLNDFKEFNKSIKDKIKGASYDSADLVNGDYSSTIDGVSFNQTGSLMAMTAGALNLKGYINKFVALRENIAESDFGAESLLTFANFLTPMLSKMSTYTDLVIQGAVSSLLYNAQAAINQIQNDESGKDIKKFLLSNGFSEKTLTDKINIRESIAVNDLMNPSPENVSIGNLYKTKDNDLVNDSLTNLSRVAQFLKELSELHSKLSPELKNEFLNKVLKTSDTPFGKSYQLIINPKVTGLLDLGGLTQEGWEECMGNDGTKGANLLSLLSKAYAGLAKKEVKDIVEKTILNYKDRVLTDLNRSQKNTLLEALGYDFAEKKYKEDSFLKGYYDLLTDKSVSGVDELNNLFVDLKKGINESIAPVHERATQYINNKEYWNTRDIKMGATSPTEVNGTIEFTLEYKGAGDSDSNADQQTKKVEVPKNFNPYQTIVENQKDFANTEKLKSKIDTSKVSGVVLGKEQLNMSEEDIMKYDGLGENYKDVKHQYKVVWKNVSNDVENPYWVIVDLKSFNQDGEQFYNIY</sequence>
<dbReference type="AlphaFoldDB" id="A0A1B3SMD5"/>
<keyword evidence="1" id="KW-0732">Signal</keyword>
<reference evidence="2 3" key="1">
    <citation type="submission" date="2016-08" db="EMBL/GenBank/DDBJ databases">
        <title>Complete genome sequence of Spiroplasma helicoides TABS-2 (DSM 22551).</title>
        <authorList>
            <person name="Shen W.-Y."/>
            <person name="Lo W.-S."/>
            <person name="Lai Y.-C."/>
            <person name="Kuo C.-H."/>
        </authorList>
    </citation>
    <scope>NUCLEOTIDE SEQUENCE [LARGE SCALE GENOMIC DNA]</scope>
    <source>
        <strain evidence="2 3">TABS-2</strain>
    </source>
</reference>
<dbReference type="EMBL" id="CP017015">
    <property type="protein sequence ID" value="AOG61094.1"/>
    <property type="molecule type" value="Genomic_DNA"/>
</dbReference>
<dbReference type="OrthoDB" id="388278at2"/>
<evidence type="ECO:0000313" key="3">
    <source>
        <dbReference type="Proteomes" id="UP000094378"/>
    </source>
</evidence>
<feature type="signal peptide" evidence="1">
    <location>
        <begin position="1"/>
        <end position="19"/>
    </location>
</feature>
<protein>
    <recommendedName>
        <fullName evidence="4">Lipoprotein</fullName>
    </recommendedName>
</protein>
<dbReference type="PROSITE" id="PS51257">
    <property type="entry name" value="PROKAR_LIPOPROTEIN"/>
    <property type="match status" value="1"/>
</dbReference>
<feature type="chain" id="PRO_5008554077" description="Lipoprotein" evidence="1">
    <location>
        <begin position="20"/>
        <end position="793"/>
    </location>
</feature>
<dbReference type="STRING" id="216938.SHELI_v1c11470"/>
<keyword evidence="3" id="KW-1185">Reference proteome</keyword>
<organism evidence="2 3">
    <name type="scientific">Spiroplasma helicoides</name>
    <dbReference type="NCBI Taxonomy" id="216938"/>
    <lineage>
        <taxon>Bacteria</taxon>
        <taxon>Bacillati</taxon>
        <taxon>Mycoplasmatota</taxon>
        <taxon>Mollicutes</taxon>
        <taxon>Entomoplasmatales</taxon>
        <taxon>Spiroplasmataceae</taxon>
        <taxon>Spiroplasma</taxon>
    </lineage>
</organism>